<organism evidence="2 3">
    <name type="scientific">Candidatus Falkowbacteria bacterium CG10_big_fil_rev_8_21_14_0_10_39_9</name>
    <dbReference type="NCBI Taxonomy" id="1974566"/>
    <lineage>
        <taxon>Bacteria</taxon>
        <taxon>Candidatus Falkowiibacteriota</taxon>
    </lineage>
</organism>
<name>A0A2M6WNF9_9BACT</name>
<dbReference type="InterPro" id="IPR022601">
    <property type="entry name" value="DUF3160"/>
</dbReference>
<protein>
    <recommendedName>
        <fullName evidence="4">DUF3160 domain-containing protein</fullName>
    </recommendedName>
</protein>
<dbReference type="SMART" id="SM01325">
    <property type="entry name" value="DUF3160"/>
    <property type="match status" value="1"/>
</dbReference>
<accession>A0A2M6WNF9</accession>
<evidence type="ECO:0000313" key="3">
    <source>
        <dbReference type="Proteomes" id="UP000228900"/>
    </source>
</evidence>
<dbReference type="Pfam" id="PF11369">
    <property type="entry name" value="DUF3160"/>
    <property type="match status" value="1"/>
</dbReference>
<evidence type="ECO:0000256" key="1">
    <source>
        <dbReference type="SAM" id="Phobius"/>
    </source>
</evidence>
<proteinExistence type="predicted"/>
<dbReference type="EMBL" id="PFAQ01000057">
    <property type="protein sequence ID" value="PIT94319.1"/>
    <property type="molecule type" value="Genomic_DNA"/>
</dbReference>
<keyword evidence="1" id="KW-0472">Membrane</keyword>
<sequence length="781" mass="88409">MVQRKIIWAISILVIIFVALPLVVYKLCLSFSSKPVTNVVKTEMSSELNEPNIGFVPNYSEERVPLSAVANYPAIKAKYSLNLSAAQEKALDDNRFLLIDSGQVPFLQSGINFDQWLANSDSLGGGSIYDRQPADTVLINPDLVLHAYHKYFELTLEQLEQHELNQSLGEFLSGLHTNLAAAVAGSKGEVQQHYQRLEAQIVLARVLFENKNRVKPSYFSSPEEEQKYNEQDKTVDSLENANRILAKYSQDLTPALTAAIKSDLKDIYEAEMIGASPLFTQYDKEIKTDYTQFTPRSHYTKNSVLRSYFRAMMYLGRSSYLLKSDLGLADTNLLVKQMELKGKNKIAPIEAWKTITTVTNFYVGQSDDLTYTEWKDFVSKILGVDLNSDEALISSANINKLAQSLDQLRLPKILSDVIVDENIAARDKADLLRQSLSFRVIGQKFSYDAWILNDLTAGGEKTEVRLPSTPSALFIPAADGDSQARKYVPEFLKREFGFSPDDIIGFLTKLDQKKTDIAQVKEVDWFNSLGSSWLYVLSSLTHNYGPNYPLYMQATSFLDKQIQTFLGSYTELKHDTLLYAKQSYAEMGAGGDSRPIPPVVKGFVEPNLEFWHRFNNLLNRTDELYQANGLFTDSNAYDRLRQFKEMSLFFTSIAEKELKGEAVSDDEYETLRTTKLSFMAQPFEALDPSEKSGQTALIADIHTDALKGQILYEATARPYLMLAVVADDGSPRVVVGLAYNHYELTDKIDRRLTDEDWQKSVYKDNNLLPEKNFWYDSLLIK</sequence>
<reference evidence="3" key="1">
    <citation type="submission" date="2017-09" db="EMBL/GenBank/DDBJ databases">
        <title>Depth-based differentiation of microbial function through sediment-hosted aquifers and enrichment of novel symbionts in the deep terrestrial subsurface.</title>
        <authorList>
            <person name="Probst A.J."/>
            <person name="Ladd B."/>
            <person name="Jarett J.K."/>
            <person name="Geller-Mcgrath D.E."/>
            <person name="Sieber C.M.K."/>
            <person name="Emerson J.B."/>
            <person name="Anantharaman K."/>
            <person name="Thomas B.C."/>
            <person name="Malmstrom R."/>
            <person name="Stieglmeier M."/>
            <person name="Klingl A."/>
            <person name="Woyke T."/>
            <person name="Ryan C.M."/>
            <person name="Banfield J.F."/>
        </authorList>
    </citation>
    <scope>NUCLEOTIDE SEQUENCE [LARGE SCALE GENOMIC DNA]</scope>
</reference>
<feature type="transmembrane region" description="Helical" evidence="1">
    <location>
        <begin position="7"/>
        <end position="25"/>
    </location>
</feature>
<gene>
    <name evidence="2" type="ORF">COT98_04240</name>
</gene>
<keyword evidence="1" id="KW-0812">Transmembrane</keyword>
<comment type="caution">
    <text evidence="2">The sequence shown here is derived from an EMBL/GenBank/DDBJ whole genome shotgun (WGS) entry which is preliminary data.</text>
</comment>
<keyword evidence="1" id="KW-1133">Transmembrane helix</keyword>
<dbReference type="AlphaFoldDB" id="A0A2M6WNF9"/>
<evidence type="ECO:0000313" key="2">
    <source>
        <dbReference type="EMBL" id="PIT94319.1"/>
    </source>
</evidence>
<dbReference type="Proteomes" id="UP000228900">
    <property type="component" value="Unassembled WGS sequence"/>
</dbReference>
<evidence type="ECO:0008006" key="4">
    <source>
        <dbReference type="Google" id="ProtNLM"/>
    </source>
</evidence>